<sequence length="331" mass="37163">MGWGDKNANRADRFLAGVAYLDGVHPSVVMCRGYYTRTVLAAFDWDGKELKQRWVFDSNIPEWNDYAGQGNHNLRVGDVDGDGCDEIIYGSCAIDNDGRGLYTTRMGHGDAIHLTQFDPATPKLQVWDCHEGTGDGSSFRDAATGEVIFQEKAKKDVSRAMAADIDPTNPGVEMWTWDSNGIRNFRGEVVNPDMETLSVNMAVWWDGDLLRELLDKNRVSKYNWETKVCEPLVTFEGALSNNGTKATPSLQGDIAGDWREEVLLRTEDNTALHLYVSTIPTDYRFHTFLEDPVYRISIATQNVAYNQPTQPGFYFGPDLKKCSFRDTNSNS</sequence>
<dbReference type="InterPro" id="IPR028994">
    <property type="entry name" value="Integrin_alpha_N"/>
</dbReference>
<dbReference type="EMBL" id="SNRY01001567">
    <property type="protein sequence ID" value="KAA6329986.1"/>
    <property type="molecule type" value="Genomic_DNA"/>
</dbReference>
<dbReference type="EC" id="4.2.2.23" evidence="2"/>
<evidence type="ECO:0000313" key="2">
    <source>
        <dbReference type="EMBL" id="KAA6329986.1"/>
    </source>
</evidence>
<proteinExistence type="predicted"/>
<keyword evidence="2" id="KW-0456">Lyase</keyword>
<dbReference type="InterPro" id="IPR034641">
    <property type="entry name" value="RGL11"/>
</dbReference>
<dbReference type="Pfam" id="PF21348">
    <property type="entry name" value="RGL11_C"/>
    <property type="match status" value="1"/>
</dbReference>
<protein>
    <submittedName>
        <fullName evidence="2">Rhamnogalacturonan endolyase YesW</fullName>
        <ecNumber evidence="2">4.2.2.23</ecNumber>
    </submittedName>
</protein>
<comment type="caution">
    <text evidence="2">The sequence shown here is derived from an EMBL/GenBank/DDBJ whole genome shotgun (WGS) entry which is preliminary data.</text>
</comment>
<dbReference type="AlphaFoldDB" id="A0A5J4R7L7"/>
<dbReference type="InterPro" id="IPR049366">
    <property type="entry name" value="RGL11_C"/>
</dbReference>
<name>A0A5J4R7L7_9ZZZZ</name>
<evidence type="ECO:0000259" key="1">
    <source>
        <dbReference type="Pfam" id="PF21348"/>
    </source>
</evidence>
<organism evidence="2">
    <name type="scientific">termite gut metagenome</name>
    <dbReference type="NCBI Taxonomy" id="433724"/>
    <lineage>
        <taxon>unclassified sequences</taxon>
        <taxon>metagenomes</taxon>
        <taxon>organismal metagenomes</taxon>
    </lineage>
</organism>
<dbReference type="PANTHER" id="PTHR43118:SF1">
    <property type="entry name" value="RHAMNOGALACTURONAN LYASE (EUROFUNG)"/>
    <property type="match status" value="1"/>
</dbReference>
<reference evidence="2" key="1">
    <citation type="submission" date="2019-03" db="EMBL/GenBank/DDBJ databases">
        <title>Single cell metagenomics reveals metabolic interactions within the superorganism composed of flagellate Streblomastix strix and complex community of Bacteroidetes bacteria on its surface.</title>
        <authorList>
            <person name="Treitli S.C."/>
            <person name="Kolisko M."/>
            <person name="Husnik F."/>
            <person name="Keeling P."/>
            <person name="Hampl V."/>
        </authorList>
    </citation>
    <scope>NUCLEOTIDE SEQUENCE</scope>
    <source>
        <strain evidence="2">STM</strain>
    </source>
</reference>
<dbReference type="SUPFAM" id="SSF69318">
    <property type="entry name" value="Integrin alpha N-terminal domain"/>
    <property type="match status" value="1"/>
</dbReference>
<accession>A0A5J4R7L7</accession>
<gene>
    <name evidence="2" type="ORF">EZS27_021255</name>
</gene>
<dbReference type="GO" id="GO:0102210">
    <property type="term" value="F:rhamnogalacturonan endolyase activity"/>
    <property type="evidence" value="ECO:0007669"/>
    <property type="project" value="UniProtKB-EC"/>
</dbReference>
<feature type="domain" description="Rhamnogalacturonan lyase family 11 C-terminal" evidence="1">
    <location>
        <begin position="2"/>
        <end position="321"/>
    </location>
</feature>
<dbReference type="PANTHER" id="PTHR43118">
    <property type="entry name" value="RHAMNOGALACTURONAN LYASE (EUROFUNG)"/>
    <property type="match status" value="1"/>
</dbReference>